<organism evidence="1">
    <name type="scientific">marine sediment metagenome</name>
    <dbReference type="NCBI Taxonomy" id="412755"/>
    <lineage>
        <taxon>unclassified sequences</taxon>
        <taxon>metagenomes</taxon>
        <taxon>ecological metagenomes</taxon>
    </lineage>
</organism>
<name>A0A0F9BHE5_9ZZZZ</name>
<proteinExistence type="predicted"/>
<dbReference type="AlphaFoldDB" id="A0A0F9BHE5"/>
<accession>A0A0F9BHE5</accession>
<protein>
    <recommendedName>
        <fullName evidence="2">NTP pyrophosphohydrolase MazG putative catalytic core domain-containing protein</fullName>
    </recommendedName>
</protein>
<comment type="caution">
    <text evidence="1">The sequence shown here is derived from an EMBL/GenBank/DDBJ whole genome shotgun (WGS) entry which is preliminary data.</text>
</comment>
<dbReference type="Gene3D" id="1.10.287.1080">
    <property type="entry name" value="MazG-like"/>
    <property type="match status" value="1"/>
</dbReference>
<feature type="non-terminal residue" evidence="1">
    <location>
        <position position="101"/>
    </location>
</feature>
<evidence type="ECO:0008006" key="2">
    <source>
        <dbReference type="Google" id="ProtNLM"/>
    </source>
</evidence>
<sequence>MNIQESLQYWSNKAYGKENESPLKISAILMYECADLSREINRLKTYPDEEVLRRANIKTAVGDVLAMTQLICAMLDLDFSEMYMTGCQRAVERCKEKLSGK</sequence>
<evidence type="ECO:0000313" key="1">
    <source>
        <dbReference type="EMBL" id="KKL13237.1"/>
    </source>
</evidence>
<dbReference type="SUPFAM" id="SSF101386">
    <property type="entry name" value="all-alpha NTP pyrophosphatases"/>
    <property type="match status" value="1"/>
</dbReference>
<reference evidence="1" key="1">
    <citation type="journal article" date="2015" name="Nature">
        <title>Complex archaea that bridge the gap between prokaryotes and eukaryotes.</title>
        <authorList>
            <person name="Spang A."/>
            <person name="Saw J.H."/>
            <person name="Jorgensen S.L."/>
            <person name="Zaremba-Niedzwiedzka K."/>
            <person name="Martijn J."/>
            <person name="Lind A.E."/>
            <person name="van Eijk R."/>
            <person name="Schleper C."/>
            <person name="Guy L."/>
            <person name="Ettema T.J."/>
        </authorList>
    </citation>
    <scope>NUCLEOTIDE SEQUENCE</scope>
</reference>
<gene>
    <name evidence="1" type="ORF">LCGC14_2527750</name>
</gene>
<dbReference type="EMBL" id="LAZR01040940">
    <property type="protein sequence ID" value="KKL13237.1"/>
    <property type="molecule type" value="Genomic_DNA"/>
</dbReference>